<gene>
    <name evidence="1" type="ORF">GS398_19380</name>
</gene>
<dbReference type="EMBL" id="WVHS01000005">
    <property type="protein sequence ID" value="MXV17470.1"/>
    <property type="molecule type" value="Genomic_DNA"/>
</dbReference>
<name>A0A7K1Y2I1_9SPHI</name>
<dbReference type="Proteomes" id="UP000451233">
    <property type="component" value="Unassembled WGS sequence"/>
</dbReference>
<evidence type="ECO:0000313" key="1">
    <source>
        <dbReference type="EMBL" id="MXV17470.1"/>
    </source>
</evidence>
<accession>A0A7K1Y2I1</accession>
<sequence length="212" mass="24148">MIIISHRGYWKSDAEKNRWEAFDRSFSLGYGTETDLRDHRESLVISHDMANESAITADAFFERATGTYPSLPLALNIKADGLQAALRVLLDQYAITDYFVFDMSIPDTLGYIRAGIRFFSRQSEYEPQPAFYEECAGIWLDAFQSVWYDAAVIEAHAANGKSVAIVSPELHKREPLELWKLLKNSGLHHSEKVILCTDLPEDATHFFSTYEN</sequence>
<dbReference type="AlphaFoldDB" id="A0A7K1Y2I1"/>
<keyword evidence="2" id="KW-1185">Reference proteome</keyword>
<dbReference type="GO" id="GO:0008081">
    <property type="term" value="F:phosphoric diester hydrolase activity"/>
    <property type="evidence" value="ECO:0007669"/>
    <property type="project" value="InterPro"/>
</dbReference>
<reference evidence="1 2" key="1">
    <citation type="submission" date="2019-11" db="EMBL/GenBank/DDBJ databases">
        <title>Pedobacter sp. HMF7056 Genome sequencing and assembly.</title>
        <authorList>
            <person name="Kang H."/>
            <person name="Kim H."/>
            <person name="Joh K."/>
        </authorList>
    </citation>
    <scope>NUCLEOTIDE SEQUENCE [LARGE SCALE GENOMIC DNA]</scope>
    <source>
        <strain evidence="1 2">HMF7056</strain>
    </source>
</reference>
<evidence type="ECO:0000313" key="2">
    <source>
        <dbReference type="Proteomes" id="UP000451233"/>
    </source>
</evidence>
<dbReference type="SUPFAM" id="SSF51695">
    <property type="entry name" value="PLC-like phosphodiesterases"/>
    <property type="match status" value="1"/>
</dbReference>
<organism evidence="1 2">
    <name type="scientific">Hufsiella ginkgonis</name>
    <dbReference type="NCBI Taxonomy" id="2695274"/>
    <lineage>
        <taxon>Bacteria</taxon>
        <taxon>Pseudomonadati</taxon>
        <taxon>Bacteroidota</taxon>
        <taxon>Sphingobacteriia</taxon>
        <taxon>Sphingobacteriales</taxon>
        <taxon>Sphingobacteriaceae</taxon>
        <taxon>Hufsiella</taxon>
    </lineage>
</organism>
<dbReference type="InterPro" id="IPR017946">
    <property type="entry name" value="PLC-like_Pdiesterase_TIM-brl"/>
</dbReference>
<evidence type="ECO:0008006" key="3">
    <source>
        <dbReference type="Google" id="ProtNLM"/>
    </source>
</evidence>
<proteinExistence type="predicted"/>
<protein>
    <recommendedName>
        <fullName evidence="3">Phosphodiesterase</fullName>
    </recommendedName>
</protein>
<dbReference type="GO" id="GO:0006629">
    <property type="term" value="P:lipid metabolic process"/>
    <property type="evidence" value="ECO:0007669"/>
    <property type="project" value="InterPro"/>
</dbReference>
<comment type="caution">
    <text evidence="1">The sequence shown here is derived from an EMBL/GenBank/DDBJ whole genome shotgun (WGS) entry which is preliminary data.</text>
</comment>